<comment type="caution">
    <text evidence="1">The sequence shown here is derived from an EMBL/GenBank/DDBJ whole genome shotgun (WGS) entry which is preliminary data.</text>
</comment>
<evidence type="ECO:0000313" key="2">
    <source>
        <dbReference type="Proteomes" id="UP001321473"/>
    </source>
</evidence>
<dbReference type="Proteomes" id="UP001321473">
    <property type="component" value="Unassembled WGS sequence"/>
</dbReference>
<reference evidence="1 2" key="1">
    <citation type="journal article" date="2023" name="Arcadia Sci">
        <title>De novo assembly of a long-read Amblyomma americanum tick genome.</title>
        <authorList>
            <person name="Chou S."/>
            <person name="Poskanzer K.E."/>
            <person name="Rollins M."/>
            <person name="Thuy-Boun P.S."/>
        </authorList>
    </citation>
    <scope>NUCLEOTIDE SEQUENCE [LARGE SCALE GENOMIC DNA]</scope>
    <source>
        <strain evidence="1">F_SG_1</strain>
        <tissue evidence="1">Salivary glands</tissue>
    </source>
</reference>
<organism evidence="1 2">
    <name type="scientific">Amblyomma americanum</name>
    <name type="common">Lone star tick</name>
    <dbReference type="NCBI Taxonomy" id="6943"/>
    <lineage>
        <taxon>Eukaryota</taxon>
        <taxon>Metazoa</taxon>
        <taxon>Ecdysozoa</taxon>
        <taxon>Arthropoda</taxon>
        <taxon>Chelicerata</taxon>
        <taxon>Arachnida</taxon>
        <taxon>Acari</taxon>
        <taxon>Parasitiformes</taxon>
        <taxon>Ixodida</taxon>
        <taxon>Ixodoidea</taxon>
        <taxon>Ixodidae</taxon>
        <taxon>Amblyomminae</taxon>
        <taxon>Amblyomma</taxon>
    </lineage>
</organism>
<accession>A0AAQ4D6X2</accession>
<protein>
    <submittedName>
        <fullName evidence="1">Uncharacterized protein</fullName>
    </submittedName>
</protein>
<dbReference type="EMBL" id="JARKHS020034362">
    <property type="protein sequence ID" value="KAK8758212.1"/>
    <property type="molecule type" value="Genomic_DNA"/>
</dbReference>
<keyword evidence="2" id="KW-1185">Reference proteome</keyword>
<proteinExistence type="predicted"/>
<gene>
    <name evidence="1" type="ORF">V5799_004156</name>
</gene>
<evidence type="ECO:0000313" key="1">
    <source>
        <dbReference type="EMBL" id="KAK8758212.1"/>
    </source>
</evidence>
<sequence>MSKLTYTVLQQDGELGDLRFSHLENIRTPMPMAARVPPTSSVVVVRMNTGACTSSTTATLNSRMKGN</sequence>
<name>A0AAQ4D6X2_AMBAM</name>
<dbReference type="AlphaFoldDB" id="A0AAQ4D6X2"/>